<feature type="transmembrane region" description="Helical" evidence="5">
    <location>
        <begin position="7"/>
        <end position="28"/>
    </location>
</feature>
<evidence type="ECO:0000256" key="2">
    <source>
        <dbReference type="ARBA" id="ARBA00029447"/>
    </source>
</evidence>
<evidence type="ECO:0000256" key="3">
    <source>
        <dbReference type="PROSITE-ProRule" id="PRU00284"/>
    </source>
</evidence>
<dbReference type="GO" id="GO:0007165">
    <property type="term" value="P:signal transduction"/>
    <property type="evidence" value="ECO:0007669"/>
    <property type="project" value="UniProtKB-KW"/>
</dbReference>
<protein>
    <submittedName>
        <fullName evidence="8">Methyl-accepting chemotaxis protein</fullName>
    </submittedName>
</protein>
<keyword evidence="4" id="KW-0175">Coiled coil</keyword>
<dbReference type="PROSITE" id="PS50885">
    <property type="entry name" value="HAMP"/>
    <property type="match status" value="1"/>
</dbReference>
<keyword evidence="1 3" id="KW-0807">Transducer</keyword>
<evidence type="ECO:0000256" key="5">
    <source>
        <dbReference type="SAM" id="Phobius"/>
    </source>
</evidence>
<feature type="coiled-coil region" evidence="4">
    <location>
        <begin position="287"/>
        <end position="328"/>
    </location>
</feature>
<dbReference type="RefSeq" id="WP_055424204.1">
    <property type="nucleotide sequence ID" value="NZ_CYHH01000015.1"/>
</dbReference>
<dbReference type="SMART" id="SM00304">
    <property type="entry name" value="HAMP"/>
    <property type="match status" value="1"/>
</dbReference>
<comment type="similarity">
    <text evidence="2">Belongs to the methyl-accepting chemotaxis (MCP) protein family.</text>
</comment>
<proteinExistence type="inferred from homology"/>
<dbReference type="Proteomes" id="UP000182108">
    <property type="component" value="Unassembled WGS sequence"/>
</dbReference>
<keyword evidence="5" id="KW-0812">Transmembrane</keyword>
<dbReference type="AlphaFoldDB" id="A0A0K6IXV2"/>
<evidence type="ECO:0000256" key="4">
    <source>
        <dbReference type="SAM" id="Coils"/>
    </source>
</evidence>
<dbReference type="EMBL" id="CYHH01000015">
    <property type="protein sequence ID" value="CUB07951.1"/>
    <property type="molecule type" value="Genomic_DNA"/>
</dbReference>
<evidence type="ECO:0000259" key="6">
    <source>
        <dbReference type="PROSITE" id="PS50111"/>
    </source>
</evidence>
<dbReference type="OrthoDB" id="9763018at2"/>
<dbReference type="InterPro" id="IPR003660">
    <property type="entry name" value="HAMP_dom"/>
</dbReference>
<name>A0A0K6IXV2_9PROT</name>
<reference evidence="9" key="1">
    <citation type="submission" date="2015-08" db="EMBL/GenBank/DDBJ databases">
        <authorList>
            <person name="Babu N.S."/>
            <person name="Beckwith C.J."/>
            <person name="Beseler K.G."/>
            <person name="Brison A."/>
            <person name="Carone J.V."/>
            <person name="Caskin T.P."/>
            <person name="Diamond M."/>
            <person name="Durham M.E."/>
            <person name="Foxe J.M."/>
            <person name="Go M."/>
            <person name="Henderson B.A."/>
            <person name="Jones I.B."/>
            <person name="McGettigan J.A."/>
            <person name="Micheletti S.J."/>
            <person name="Nasrallah M.E."/>
            <person name="Ortiz D."/>
            <person name="Piller C.R."/>
            <person name="Privatt S.R."/>
            <person name="Schneider S.L."/>
            <person name="Sharp S."/>
            <person name="Smith T.C."/>
            <person name="Stanton J.D."/>
            <person name="Ullery H.E."/>
            <person name="Wilson R.J."/>
            <person name="Serrano M.G."/>
            <person name="Buck G."/>
            <person name="Lee V."/>
            <person name="Wang Y."/>
            <person name="Carvalho R."/>
            <person name="Voegtly L."/>
            <person name="Shi R."/>
            <person name="Duckworth R."/>
            <person name="Johnson A."/>
            <person name="Loviza R."/>
            <person name="Walstead R."/>
            <person name="Shah Z."/>
            <person name="Kiflezghi M."/>
            <person name="Wade K."/>
            <person name="Ball S.L."/>
            <person name="Bradley K.W."/>
            <person name="Asai D.J."/>
            <person name="Bowman C.A."/>
            <person name="Russell D.A."/>
            <person name="Pope W.H."/>
            <person name="Jacobs-Sera D."/>
            <person name="Hendrix R.W."/>
            <person name="Hatfull G.F."/>
        </authorList>
    </citation>
    <scope>NUCLEOTIDE SEQUENCE [LARGE SCALE GENOMIC DNA]</scope>
    <source>
        <strain evidence="9">JCM 19170</strain>
    </source>
</reference>
<dbReference type="InterPro" id="IPR004089">
    <property type="entry name" value="MCPsignal_dom"/>
</dbReference>
<feature type="domain" description="Methyl-accepting transducer" evidence="6">
    <location>
        <begin position="265"/>
        <end position="501"/>
    </location>
</feature>
<organism evidence="8 9">
    <name type="scientific">Tepidiphilus thermophilus</name>
    <dbReference type="NCBI Taxonomy" id="876478"/>
    <lineage>
        <taxon>Bacteria</taxon>
        <taxon>Pseudomonadati</taxon>
        <taxon>Pseudomonadota</taxon>
        <taxon>Hydrogenophilia</taxon>
        <taxon>Hydrogenophilales</taxon>
        <taxon>Hydrogenophilaceae</taxon>
        <taxon>Tepidiphilus</taxon>
    </lineage>
</organism>
<dbReference type="PROSITE" id="PS50111">
    <property type="entry name" value="CHEMOTAXIS_TRANSDUC_2"/>
    <property type="match status" value="1"/>
</dbReference>
<evidence type="ECO:0000313" key="8">
    <source>
        <dbReference type="EMBL" id="CUB07951.1"/>
    </source>
</evidence>
<evidence type="ECO:0000256" key="1">
    <source>
        <dbReference type="ARBA" id="ARBA00023224"/>
    </source>
</evidence>
<dbReference type="SUPFAM" id="SSF58104">
    <property type="entry name" value="Methyl-accepting chemotaxis protein (MCP) signaling domain"/>
    <property type="match status" value="1"/>
</dbReference>
<dbReference type="Pfam" id="PF00015">
    <property type="entry name" value="MCPsignal"/>
    <property type="match status" value="1"/>
</dbReference>
<gene>
    <name evidence="8" type="ORF">Ga0061068_11515</name>
</gene>
<dbReference type="Gene3D" id="1.10.287.950">
    <property type="entry name" value="Methyl-accepting chemotaxis protein"/>
    <property type="match status" value="1"/>
</dbReference>
<dbReference type="InterPro" id="IPR004090">
    <property type="entry name" value="Chemotax_Me-accpt_rcpt"/>
</dbReference>
<keyword evidence="9" id="KW-1185">Reference proteome</keyword>
<dbReference type="GO" id="GO:0016020">
    <property type="term" value="C:membrane"/>
    <property type="evidence" value="ECO:0007669"/>
    <property type="project" value="InterPro"/>
</dbReference>
<dbReference type="PANTHER" id="PTHR32089:SF112">
    <property type="entry name" value="LYSOZYME-LIKE PROTEIN-RELATED"/>
    <property type="match status" value="1"/>
</dbReference>
<accession>A0A0K6IXV2</accession>
<dbReference type="SMART" id="SM00283">
    <property type="entry name" value="MA"/>
    <property type="match status" value="1"/>
</dbReference>
<dbReference type="CDD" id="cd11386">
    <property type="entry name" value="MCP_signal"/>
    <property type="match status" value="1"/>
</dbReference>
<evidence type="ECO:0000259" key="7">
    <source>
        <dbReference type="PROSITE" id="PS50885"/>
    </source>
</evidence>
<dbReference type="GO" id="GO:0006935">
    <property type="term" value="P:chemotaxis"/>
    <property type="evidence" value="ECO:0007669"/>
    <property type="project" value="InterPro"/>
</dbReference>
<feature type="transmembrane region" description="Helical" evidence="5">
    <location>
        <begin position="180"/>
        <end position="203"/>
    </location>
</feature>
<keyword evidence="5" id="KW-1133">Transmembrane helix</keyword>
<keyword evidence="5" id="KW-0472">Membrane</keyword>
<feature type="domain" description="HAMP" evidence="7">
    <location>
        <begin position="207"/>
        <end position="260"/>
    </location>
</feature>
<dbReference type="GO" id="GO:0004888">
    <property type="term" value="F:transmembrane signaling receptor activity"/>
    <property type="evidence" value="ECO:0007669"/>
    <property type="project" value="InterPro"/>
</dbReference>
<dbReference type="PANTHER" id="PTHR32089">
    <property type="entry name" value="METHYL-ACCEPTING CHEMOTAXIS PROTEIN MCPB"/>
    <property type="match status" value="1"/>
</dbReference>
<evidence type="ECO:0000313" key="9">
    <source>
        <dbReference type="Proteomes" id="UP000182108"/>
    </source>
</evidence>
<sequence length="538" mass="58702">MALKLRTALMASMGAIVLGSAATGWVSWYTRDMLAGHLLTTQTTILPNTVDMREANRAGIQLQAAARGIVLLPEDAQAKENLSRTLEEFPRLLEGVIAKARRKEVREDLQGMVSDWKNRVVPAVQRLQAAVDRGDIEQARQIVLRELNPAWRDLKARLEKRIAWREKANDEEFEKYRREAAFWSTMVTVSSAAMVAFALVLGIMMDRMLRRRLAEAEEAVGAVVDRRDLTAVLPPASDDELGRIIAAIGRLRDAIRDLVLAQRAVLARVRSAAEEQSTDAAEARRAAALAAENAEKMAAAIEELSANIDRLNEMAHLADERAAQSQQRSLTGVAIIERTAHQMRDIVEITQRAGTAVSALIEQAQRISSIAQAIQEIADQTNLLALNAAIEAARAGEYGRGFAVVADEVRKLAERTAASTREIREIIDQVQQQSNDAGAQMAQVRERVEEGETLAASVEGELRAISSAIDAAREAVSSMSHAIEEQAKAAQLLAQQVEQAAQAADGAAERAGDSEAKAKLLLEVARQAEEGLQHSFRA</sequence>
<dbReference type="PRINTS" id="PR00260">
    <property type="entry name" value="CHEMTRNSDUCR"/>
</dbReference>